<sequence>MQREVVVVSGVRTAIGDFGGALKDFSPTELGARVVREALSRANVSGEDVGHVVFGNVVHTEPKDMYLARVAALNGGVAQHAPALTVNRLCGSGLQAIISASQSILLGDADIAIGGGAESMSRAPYIMPAARFGQRMGDARMVDMMLGALNDPFDKIHMGVTAENVAGKYGITRADQDSLALESHRRAAKAIEAGYFKDQILPITLASKKGDTVFDQDEHVRMNATTDDFSKLKPVFAKENGTVTAGNASGINDAAAAVVLMERSVAEKRGLAPLARLVAYAHAGVDPKYMGIGPVPASQKALERAGLTVADLDVIEANEAFAAQACAVTNELKLDPSKVNPNGSGISLGHPIGATGALITVKALYELQRIGGRYALVTMCIGGGQGIAAIFERV</sequence>
<dbReference type="PIRSF" id="PIRSF000429">
    <property type="entry name" value="Ac-CoA_Ac_transf"/>
    <property type="match status" value="1"/>
</dbReference>
<dbReference type="RefSeq" id="WP_087630418.1">
    <property type="nucleotide sequence ID" value="NZ_FCNZ02000007.1"/>
</dbReference>
<evidence type="ECO:0000259" key="6">
    <source>
        <dbReference type="Pfam" id="PF00108"/>
    </source>
</evidence>
<evidence type="ECO:0000256" key="4">
    <source>
        <dbReference type="PIRSR" id="PIRSR000429-1"/>
    </source>
</evidence>
<dbReference type="FunFam" id="3.40.47.10:FF:000010">
    <property type="entry name" value="Acetyl-CoA acetyltransferase (Thiolase)"/>
    <property type="match status" value="1"/>
</dbReference>
<keyword evidence="2 5" id="KW-0808">Transferase</keyword>
<evidence type="ECO:0000256" key="2">
    <source>
        <dbReference type="ARBA" id="ARBA00022679"/>
    </source>
</evidence>
<dbReference type="Gene3D" id="3.40.47.10">
    <property type="match status" value="2"/>
</dbReference>
<dbReference type="InterPro" id="IPR020610">
    <property type="entry name" value="Thiolase_AS"/>
</dbReference>
<dbReference type="PANTHER" id="PTHR18919">
    <property type="entry name" value="ACETYL-COA C-ACYLTRANSFERASE"/>
    <property type="match status" value="1"/>
</dbReference>
<feature type="active site" description="Proton acceptor" evidence="4">
    <location>
        <position position="380"/>
    </location>
</feature>
<feature type="domain" description="Thiolase N-terminal" evidence="6">
    <location>
        <begin position="5"/>
        <end position="264"/>
    </location>
</feature>
<dbReference type="InterPro" id="IPR020615">
    <property type="entry name" value="Thiolase_acyl_enz_int_AS"/>
</dbReference>
<reference evidence="8" key="1">
    <citation type="submission" date="2016-01" db="EMBL/GenBank/DDBJ databases">
        <authorList>
            <person name="Peeters Charlotte."/>
        </authorList>
    </citation>
    <scope>NUCLEOTIDE SEQUENCE</scope>
    <source>
        <strain evidence="8">LMG 22936</strain>
    </source>
</reference>
<evidence type="ECO:0000256" key="3">
    <source>
        <dbReference type="ARBA" id="ARBA00023315"/>
    </source>
</evidence>
<dbReference type="InterPro" id="IPR020617">
    <property type="entry name" value="Thiolase_C"/>
</dbReference>
<keyword evidence="3 5" id="KW-0012">Acyltransferase</keyword>
<organism evidence="8 9">
    <name type="scientific">Caballeronia telluris</name>
    <dbReference type="NCBI Taxonomy" id="326475"/>
    <lineage>
        <taxon>Bacteria</taxon>
        <taxon>Pseudomonadati</taxon>
        <taxon>Pseudomonadota</taxon>
        <taxon>Betaproteobacteria</taxon>
        <taxon>Burkholderiales</taxon>
        <taxon>Burkholderiaceae</taxon>
        <taxon>Caballeronia</taxon>
    </lineage>
</organism>
<dbReference type="SUPFAM" id="SSF53901">
    <property type="entry name" value="Thiolase-like"/>
    <property type="match status" value="2"/>
</dbReference>
<feature type="active site" description="Acyl-thioester intermediate" evidence="4">
    <location>
        <position position="90"/>
    </location>
</feature>
<dbReference type="CDD" id="cd00751">
    <property type="entry name" value="thiolase"/>
    <property type="match status" value="1"/>
</dbReference>
<dbReference type="InterPro" id="IPR002155">
    <property type="entry name" value="Thiolase"/>
</dbReference>
<evidence type="ECO:0000313" key="9">
    <source>
        <dbReference type="Proteomes" id="UP000054717"/>
    </source>
</evidence>
<comment type="caution">
    <text evidence="8">The sequence shown here is derived from an EMBL/GenBank/DDBJ whole genome shotgun (WGS) entry which is preliminary data.</text>
</comment>
<dbReference type="PANTHER" id="PTHR18919:SF107">
    <property type="entry name" value="ACETYL-COA ACETYLTRANSFERASE, CYTOSOLIC"/>
    <property type="match status" value="1"/>
</dbReference>
<dbReference type="AlphaFoldDB" id="A0A158HHW1"/>
<dbReference type="NCBIfam" id="NF042999">
    <property type="entry name" value="bketothiol_BktB"/>
    <property type="match status" value="1"/>
</dbReference>
<dbReference type="STRING" id="326475.AWB66_02300"/>
<keyword evidence="9" id="KW-1185">Reference proteome</keyword>
<evidence type="ECO:0000313" key="8">
    <source>
        <dbReference type="EMBL" id="SAL43230.1"/>
    </source>
</evidence>
<evidence type="ECO:0000256" key="5">
    <source>
        <dbReference type="RuleBase" id="RU003557"/>
    </source>
</evidence>
<name>A0A158HHW1_9BURK</name>
<protein>
    <submittedName>
        <fullName evidence="8">Beta-ketothiolase</fullName>
    </submittedName>
</protein>
<dbReference type="GO" id="GO:0006635">
    <property type="term" value="P:fatty acid beta-oxidation"/>
    <property type="evidence" value="ECO:0007669"/>
    <property type="project" value="TreeGrafter"/>
</dbReference>
<evidence type="ECO:0000256" key="1">
    <source>
        <dbReference type="ARBA" id="ARBA00010982"/>
    </source>
</evidence>
<accession>A0A158HHW1</accession>
<evidence type="ECO:0000259" key="7">
    <source>
        <dbReference type="Pfam" id="PF02803"/>
    </source>
</evidence>
<dbReference type="InterPro" id="IPR016039">
    <property type="entry name" value="Thiolase-like"/>
</dbReference>
<dbReference type="InterPro" id="IPR020616">
    <property type="entry name" value="Thiolase_N"/>
</dbReference>
<dbReference type="InterPro" id="IPR053528">
    <property type="entry name" value="Thiolase-like_BktB"/>
</dbReference>
<dbReference type="Pfam" id="PF02803">
    <property type="entry name" value="Thiolase_C"/>
    <property type="match status" value="1"/>
</dbReference>
<gene>
    <name evidence="8" type="ORF">AWB66_02300</name>
</gene>
<dbReference type="NCBIfam" id="TIGR01930">
    <property type="entry name" value="AcCoA-C-Actrans"/>
    <property type="match status" value="1"/>
</dbReference>
<feature type="active site" description="Proton acceptor" evidence="4">
    <location>
        <position position="350"/>
    </location>
</feature>
<dbReference type="EMBL" id="FCNZ02000007">
    <property type="protein sequence ID" value="SAL43230.1"/>
    <property type="molecule type" value="Genomic_DNA"/>
</dbReference>
<dbReference type="PROSITE" id="PS00099">
    <property type="entry name" value="THIOLASE_3"/>
    <property type="match status" value="1"/>
</dbReference>
<feature type="domain" description="Thiolase C-terminal" evidence="7">
    <location>
        <begin position="272"/>
        <end position="393"/>
    </location>
</feature>
<comment type="similarity">
    <text evidence="1 5">Belongs to the thiolase-like superfamily. Thiolase family.</text>
</comment>
<dbReference type="GO" id="GO:0003985">
    <property type="term" value="F:acetyl-CoA C-acetyltransferase activity"/>
    <property type="evidence" value="ECO:0007669"/>
    <property type="project" value="TreeGrafter"/>
</dbReference>
<dbReference type="NCBIfam" id="NF006552">
    <property type="entry name" value="PRK09051.1"/>
    <property type="match status" value="1"/>
</dbReference>
<dbReference type="Proteomes" id="UP000054717">
    <property type="component" value="Unassembled WGS sequence"/>
</dbReference>
<dbReference type="PROSITE" id="PS00098">
    <property type="entry name" value="THIOLASE_1"/>
    <property type="match status" value="1"/>
</dbReference>
<dbReference type="Pfam" id="PF00108">
    <property type="entry name" value="Thiolase_N"/>
    <property type="match status" value="1"/>
</dbReference>
<proteinExistence type="inferred from homology"/>